<evidence type="ECO:0000313" key="6">
    <source>
        <dbReference type="EMBL" id="MBR0664393.1"/>
    </source>
</evidence>
<dbReference type="Proteomes" id="UP001196870">
    <property type="component" value="Unassembled WGS sequence"/>
</dbReference>
<reference evidence="7" key="1">
    <citation type="journal article" date="2021" name="Syst. Appl. Microbiol.">
        <title>Roseomonas hellenica sp. nov., isolated from roots of wild-growing Alkanna tinctoria.</title>
        <authorList>
            <person name="Rat A."/>
            <person name="Naranjo H.D."/>
            <person name="Lebbe L."/>
            <person name="Cnockaert M."/>
            <person name="Krigas N."/>
            <person name="Grigoriadou K."/>
            <person name="Maloupa E."/>
            <person name="Willems A."/>
        </authorList>
    </citation>
    <scope>NUCLEOTIDE SEQUENCE [LARGE SCALE GENOMIC DNA]</scope>
    <source>
        <strain evidence="7">LMG 31523</strain>
    </source>
</reference>
<feature type="domain" description="HTH iclR-type" evidence="4">
    <location>
        <begin position="1"/>
        <end position="57"/>
    </location>
</feature>
<dbReference type="Gene3D" id="1.10.10.10">
    <property type="entry name" value="Winged helix-like DNA-binding domain superfamily/Winged helix DNA-binding domain"/>
    <property type="match status" value="1"/>
</dbReference>
<dbReference type="Pfam" id="PF01614">
    <property type="entry name" value="IclR_C"/>
    <property type="match status" value="1"/>
</dbReference>
<dbReference type="InterPro" id="IPR005471">
    <property type="entry name" value="Tscrpt_reg_IclR_N"/>
</dbReference>
<dbReference type="Pfam" id="PF09339">
    <property type="entry name" value="HTH_IclR"/>
    <property type="match status" value="1"/>
</dbReference>
<protein>
    <submittedName>
        <fullName evidence="6">IclR family transcriptional regulator</fullName>
    </submittedName>
</protein>
<evidence type="ECO:0000259" key="4">
    <source>
        <dbReference type="PROSITE" id="PS51077"/>
    </source>
</evidence>
<dbReference type="SUPFAM" id="SSF55781">
    <property type="entry name" value="GAF domain-like"/>
    <property type="match status" value="1"/>
</dbReference>
<evidence type="ECO:0000256" key="1">
    <source>
        <dbReference type="ARBA" id="ARBA00023015"/>
    </source>
</evidence>
<organism evidence="6 7">
    <name type="scientific">Plastoroseomonas hellenica</name>
    <dbReference type="NCBI Taxonomy" id="2687306"/>
    <lineage>
        <taxon>Bacteria</taxon>
        <taxon>Pseudomonadati</taxon>
        <taxon>Pseudomonadota</taxon>
        <taxon>Alphaproteobacteria</taxon>
        <taxon>Acetobacterales</taxon>
        <taxon>Acetobacteraceae</taxon>
        <taxon>Plastoroseomonas</taxon>
    </lineage>
</organism>
<dbReference type="InterPro" id="IPR050707">
    <property type="entry name" value="HTH_MetabolicPath_Reg"/>
</dbReference>
<dbReference type="SUPFAM" id="SSF46785">
    <property type="entry name" value="Winged helix' DNA-binding domain"/>
    <property type="match status" value="1"/>
</dbReference>
<dbReference type="Gene3D" id="3.30.450.40">
    <property type="match status" value="1"/>
</dbReference>
<dbReference type="EMBL" id="JAAGBB010000008">
    <property type="protein sequence ID" value="MBR0664393.1"/>
    <property type="molecule type" value="Genomic_DNA"/>
</dbReference>
<keyword evidence="1" id="KW-0805">Transcription regulation</keyword>
<gene>
    <name evidence="6" type="ORF">GXW71_08505</name>
</gene>
<dbReference type="SMART" id="SM00346">
    <property type="entry name" value="HTH_ICLR"/>
    <property type="match status" value="1"/>
</dbReference>
<evidence type="ECO:0000256" key="3">
    <source>
        <dbReference type="ARBA" id="ARBA00023163"/>
    </source>
</evidence>
<dbReference type="InterPro" id="IPR036388">
    <property type="entry name" value="WH-like_DNA-bd_sf"/>
</dbReference>
<dbReference type="RefSeq" id="WP_211852041.1">
    <property type="nucleotide sequence ID" value="NZ_JAAGBB010000008.1"/>
</dbReference>
<sequence length="259" mass="27435">MDVLGRLVEAAPVGLPLTRIADAVGVPKSAAHRLLQALTEQGFVRQDPTTQHYLATLRLATLGFRLLEAHGAADACQPALAALATDADAFARLAVVDGERITYVARAQGARTSLRYEPVTGRLVRLHATATGKLWLSSLPEETALRLYAAQGPDGLAVGPRAITSRTALRTALRATRERDWGMAIEEGEAGVSAMAAPIRPPASGGVIAGVVSIAAPSLWLTEARMHALLPRLRRAAAEMAELWPLRARIAPLEALESA</sequence>
<dbReference type="InterPro" id="IPR036390">
    <property type="entry name" value="WH_DNA-bd_sf"/>
</dbReference>
<feature type="domain" description="IclR-ED" evidence="5">
    <location>
        <begin position="58"/>
        <end position="246"/>
    </location>
</feature>
<dbReference type="PANTHER" id="PTHR30136:SF35">
    <property type="entry name" value="HTH-TYPE TRANSCRIPTIONAL REGULATOR RV1719"/>
    <property type="match status" value="1"/>
</dbReference>
<dbReference type="PANTHER" id="PTHR30136">
    <property type="entry name" value="HELIX-TURN-HELIX TRANSCRIPTIONAL REGULATOR, ICLR FAMILY"/>
    <property type="match status" value="1"/>
</dbReference>
<dbReference type="PROSITE" id="PS51077">
    <property type="entry name" value="HTH_ICLR"/>
    <property type="match status" value="1"/>
</dbReference>
<name>A0ABS5EVS5_9PROT</name>
<proteinExistence type="predicted"/>
<keyword evidence="2" id="KW-0238">DNA-binding</keyword>
<evidence type="ECO:0000313" key="7">
    <source>
        <dbReference type="Proteomes" id="UP001196870"/>
    </source>
</evidence>
<comment type="caution">
    <text evidence="6">The sequence shown here is derived from an EMBL/GenBank/DDBJ whole genome shotgun (WGS) entry which is preliminary data.</text>
</comment>
<dbReference type="InterPro" id="IPR014757">
    <property type="entry name" value="Tscrpt_reg_IclR_C"/>
</dbReference>
<accession>A0ABS5EVS5</accession>
<keyword evidence="7" id="KW-1185">Reference proteome</keyword>
<evidence type="ECO:0000256" key="2">
    <source>
        <dbReference type="ARBA" id="ARBA00023125"/>
    </source>
</evidence>
<evidence type="ECO:0000259" key="5">
    <source>
        <dbReference type="PROSITE" id="PS51078"/>
    </source>
</evidence>
<dbReference type="InterPro" id="IPR029016">
    <property type="entry name" value="GAF-like_dom_sf"/>
</dbReference>
<keyword evidence="3" id="KW-0804">Transcription</keyword>
<dbReference type="PROSITE" id="PS51078">
    <property type="entry name" value="ICLR_ED"/>
    <property type="match status" value="1"/>
</dbReference>